<proteinExistence type="predicted"/>
<sequence>MGSPLPTWLLGPALLVGSLGQLAPLAHAADAALPASRIQAPALAGFDPITGPRSRLGRDWIGIRPVDPDTPILVLAGHADSQGMNGAGTSGAAVAAGAPPMFPGISDELYWNMVVAEAVVTLGRQRGLRISSYRPPFRTIPDGNHPSTNWSVGRQHAASGGYALEIHFDAWGPDGIGSGLIPPLHRPFSSLDESLAAAFGGFPMAFRGGLGGPRRGIALLEVGKLEGQLERSLRNPATRSDTVLAIAERIVTALEVGLGRSPATAMPLSPPPGGVGSAPPGKGLQASSADE</sequence>
<feature type="region of interest" description="Disordered" evidence="1">
    <location>
        <begin position="261"/>
        <end position="291"/>
    </location>
</feature>
<evidence type="ECO:0000313" key="4">
    <source>
        <dbReference type="Proteomes" id="UP001304461"/>
    </source>
</evidence>
<keyword evidence="4" id="KW-1185">Reference proteome</keyword>
<organism evidence="3 4">
    <name type="scientific">Cyanobium gracile UHCC 0139</name>
    <dbReference type="NCBI Taxonomy" id="3110308"/>
    <lineage>
        <taxon>Bacteria</taxon>
        <taxon>Bacillati</taxon>
        <taxon>Cyanobacteriota</taxon>
        <taxon>Cyanophyceae</taxon>
        <taxon>Synechococcales</taxon>
        <taxon>Prochlorococcaceae</taxon>
        <taxon>Cyanobium</taxon>
    </lineage>
</organism>
<comment type="caution">
    <text evidence="3">The sequence shown here is derived from an EMBL/GenBank/DDBJ whole genome shotgun (WGS) entry which is preliminary data.</text>
</comment>
<feature type="signal peptide" evidence="2">
    <location>
        <begin position="1"/>
        <end position="28"/>
    </location>
</feature>
<dbReference type="Proteomes" id="UP001304461">
    <property type="component" value="Unassembled WGS sequence"/>
</dbReference>
<reference evidence="3 4" key="1">
    <citation type="submission" date="2023-12" db="EMBL/GenBank/DDBJ databases">
        <title>Baltic Sea Cyanobacteria.</title>
        <authorList>
            <person name="Delbaje E."/>
            <person name="Fewer D.P."/>
            <person name="Shishido T.K."/>
        </authorList>
    </citation>
    <scope>NUCLEOTIDE SEQUENCE [LARGE SCALE GENOMIC DNA]</scope>
    <source>
        <strain evidence="3 4">UHCC 0139</strain>
    </source>
</reference>
<gene>
    <name evidence="3" type="ORF">VB738_11550</name>
</gene>
<dbReference type="EMBL" id="JAYGHX010000006">
    <property type="protein sequence ID" value="MEA5391891.1"/>
    <property type="molecule type" value="Genomic_DNA"/>
</dbReference>
<name>A0ABU5RVR8_9CYAN</name>
<accession>A0ABU5RVR8</accession>
<keyword evidence="2" id="KW-0732">Signal</keyword>
<dbReference type="RefSeq" id="WP_323305869.1">
    <property type="nucleotide sequence ID" value="NZ_JAYGHX010000006.1"/>
</dbReference>
<protein>
    <submittedName>
        <fullName evidence="3">Dehydrogenase</fullName>
    </submittedName>
</protein>
<evidence type="ECO:0000313" key="3">
    <source>
        <dbReference type="EMBL" id="MEA5391891.1"/>
    </source>
</evidence>
<evidence type="ECO:0000256" key="1">
    <source>
        <dbReference type="SAM" id="MobiDB-lite"/>
    </source>
</evidence>
<feature type="chain" id="PRO_5046197299" evidence="2">
    <location>
        <begin position="29"/>
        <end position="291"/>
    </location>
</feature>
<evidence type="ECO:0000256" key="2">
    <source>
        <dbReference type="SAM" id="SignalP"/>
    </source>
</evidence>